<accession>A0A9D1MJM2</accession>
<evidence type="ECO:0000313" key="6">
    <source>
        <dbReference type="Proteomes" id="UP000824110"/>
    </source>
</evidence>
<dbReference type="GO" id="GO:0006654">
    <property type="term" value="P:phosphatidic acid biosynthetic process"/>
    <property type="evidence" value="ECO:0007669"/>
    <property type="project" value="TreeGrafter"/>
</dbReference>
<feature type="compositionally biased region" description="Polar residues" evidence="3">
    <location>
        <begin position="28"/>
        <end position="39"/>
    </location>
</feature>
<dbReference type="CDD" id="cd07989">
    <property type="entry name" value="LPLAT_AGPAT-like"/>
    <property type="match status" value="1"/>
</dbReference>
<evidence type="ECO:0000313" key="5">
    <source>
        <dbReference type="EMBL" id="HIU61229.1"/>
    </source>
</evidence>
<dbReference type="Proteomes" id="UP000824110">
    <property type="component" value="Unassembled WGS sequence"/>
</dbReference>
<name>A0A9D1MJM2_9FIRM</name>
<dbReference type="Pfam" id="PF01553">
    <property type="entry name" value="Acyltransferase"/>
    <property type="match status" value="1"/>
</dbReference>
<keyword evidence="1" id="KW-0808">Transferase</keyword>
<feature type="compositionally biased region" description="Polar residues" evidence="3">
    <location>
        <begin position="49"/>
        <end position="88"/>
    </location>
</feature>
<evidence type="ECO:0000259" key="4">
    <source>
        <dbReference type="SMART" id="SM00563"/>
    </source>
</evidence>
<dbReference type="PANTHER" id="PTHR10434">
    <property type="entry name" value="1-ACYL-SN-GLYCEROL-3-PHOSPHATE ACYLTRANSFERASE"/>
    <property type="match status" value="1"/>
</dbReference>
<evidence type="ECO:0000256" key="3">
    <source>
        <dbReference type="SAM" id="MobiDB-lite"/>
    </source>
</evidence>
<evidence type="ECO:0000256" key="1">
    <source>
        <dbReference type="ARBA" id="ARBA00022679"/>
    </source>
</evidence>
<comment type="caution">
    <text evidence="5">The sequence shown here is derived from an EMBL/GenBank/DDBJ whole genome shotgun (WGS) entry which is preliminary data.</text>
</comment>
<keyword evidence="2 5" id="KW-0012">Acyltransferase</keyword>
<dbReference type="SMART" id="SM00563">
    <property type="entry name" value="PlsC"/>
    <property type="match status" value="1"/>
</dbReference>
<reference evidence="5" key="2">
    <citation type="journal article" date="2021" name="PeerJ">
        <title>Extensive microbial diversity within the chicken gut microbiome revealed by metagenomics and culture.</title>
        <authorList>
            <person name="Gilroy R."/>
            <person name="Ravi A."/>
            <person name="Getino M."/>
            <person name="Pursley I."/>
            <person name="Horton D.L."/>
            <person name="Alikhan N.F."/>
            <person name="Baker D."/>
            <person name="Gharbi K."/>
            <person name="Hall N."/>
            <person name="Watson M."/>
            <person name="Adriaenssens E.M."/>
            <person name="Foster-Nyarko E."/>
            <person name="Jarju S."/>
            <person name="Secka A."/>
            <person name="Antonio M."/>
            <person name="Oren A."/>
            <person name="Chaudhuri R.R."/>
            <person name="La Ragione R."/>
            <person name="Hildebrand F."/>
            <person name="Pallen M.J."/>
        </authorList>
    </citation>
    <scope>NUCLEOTIDE SEQUENCE</scope>
    <source>
        <strain evidence="5">CHK195-12923</strain>
    </source>
</reference>
<sequence>MNDDGVKTQSAIGATDLKAQSDDVTEGIKTQSDEASGSTEVHADKCSLGVQTNVSADSSNSQANGGADSLNTQSNGNANSSKAQANGSKDNEKMQKNDSADSLKSSRTGETGKSDAKKAYKEDRAFERWFAFLRFVERFMRIFYPYKRHNAVEKYDVSKAYVLLCNHYSMLDVMYPAAAMKKPVYFMAKKELWENKFLAWFCTKCRCIPVSRDGAAMDVKGIMTAMKYLKSGKNILIYPEGTRNKGDVDMLPFHAGFAAIAIKTRTPIIPIVQSGKPRLFRKSHVFFGAPIEFTEYYGKKLTEADLAECETRLRDIMLKMRSDYFEEQARKKAEKHKK</sequence>
<dbReference type="EMBL" id="DVNE01000009">
    <property type="protein sequence ID" value="HIU61229.1"/>
    <property type="molecule type" value="Genomic_DNA"/>
</dbReference>
<reference evidence="5" key="1">
    <citation type="submission" date="2020-10" db="EMBL/GenBank/DDBJ databases">
        <authorList>
            <person name="Gilroy R."/>
        </authorList>
    </citation>
    <scope>NUCLEOTIDE SEQUENCE</scope>
    <source>
        <strain evidence="5">CHK195-12923</strain>
    </source>
</reference>
<evidence type="ECO:0000256" key="2">
    <source>
        <dbReference type="ARBA" id="ARBA00023315"/>
    </source>
</evidence>
<feature type="domain" description="Phospholipid/glycerol acyltransferase" evidence="4">
    <location>
        <begin position="161"/>
        <end position="276"/>
    </location>
</feature>
<dbReference type="AlphaFoldDB" id="A0A9D1MJM2"/>
<feature type="compositionally biased region" description="Basic and acidic residues" evidence="3">
    <location>
        <begin position="89"/>
        <end position="101"/>
    </location>
</feature>
<feature type="region of interest" description="Disordered" evidence="3">
    <location>
        <begin position="1"/>
        <end position="117"/>
    </location>
</feature>
<dbReference type="InterPro" id="IPR002123">
    <property type="entry name" value="Plipid/glycerol_acylTrfase"/>
</dbReference>
<protein>
    <submittedName>
        <fullName evidence="5">1-acyl-sn-glycerol-3-phosphate acyltransferase</fullName>
    </submittedName>
</protein>
<dbReference type="SUPFAM" id="SSF69593">
    <property type="entry name" value="Glycerol-3-phosphate (1)-acyltransferase"/>
    <property type="match status" value="1"/>
</dbReference>
<proteinExistence type="predicted"/>
<dbReference type="GO" id="GO:0003841">
    <property type="term" value="F:1-acylglycerol-3-phosphate O-acyltransferase activity"/>
    <property type="evidence" value="ECO:0007669"/>
    <property type="project" value="TreeGrafter"/>
</dbReference>
<organism evidence="5 6">
    <name type="scientific">Candidatus Coproplasma excrementigallinarum</name>
    <dbReference type="NCBI Taxonomy" id="2840747"/>
    <lineage>
        <taxon>Bacteria</taxon>
        <taxon>Bacillati</taxon>
        <taxon>Bacillota</taxon>
        <taxon>Clostridia</taxon>
        <taxon>Eubacteriales</taxon>
        <taxon>Candidatus Coproplasma</taxon>
    </lineage>
</organism>
<dbReference type="PANTHER" id="PTHR10434:SF40">
    <property type="entry name" value="1-ACYL-SN-GLYCEROL-3-PHOSPHATE ACYLTRANSFERASE"/>
    <property type="match status" value="1"/>
</dbReference>
<gene>
    <name evidence="5" type="ORF">IAB69_01080</name>
</gene>